<dbReference type="SMART" id="SM01012">
    <property type="entry name" value="ANTAR"/>
    <property type="match status" value="1"/>
</dbReference>
<dbReference type="AlphaFoldDB" id="A0A2P2FGH8"/>
<dbReference type="Proteomes" id="UP000256220">
    <property type="component" value="Unassembled WGS sequence"/>
</dbReference>
<dbReference type="InterPro" id="IPR029016">
    <property type="entry name" value="GAF-like_dom_sf"/>
</dbReference>
<keyword evidence="2" id="KW-0804">Transcription</keyword>
<feature type="domain" description="ANTAR" evidence="3">
    <location>
        <begin position="157"/>
        <end position="218"/>
    </location>
</feature>
<evidence type="ECO:0000313" key="5">
    <source>
        <dbReference type="Proteomes" id="UP000256220"/>
    </source>
</evidence>
<dbReference type="InterPro" id="IPR012074">
    <property type="entry name" value="GAF_ANTAR"/>
</dbReference>
<dbReference type="InterPro" id="IPR005561">
    <property type="entry name" value="ANTAR"/>
</dbReference>
<comment type="caution">
    <text evidence="4">The sequence shown here is derived from an EMBL/GenBank/DDBJ whole genome shotgun (WGS) entry which is preliminary data.</text>
</comment>
<dbReference type="InterPro" id="IPR003018">
    <property type="entry name" value="GAF"/>
</dbReference>
<gene>
    <name evidence="4" type="ORF">BB31_39230</name>
</gene>
<proteinExistence type="predicted"/>
<evidence type="ECO:0000256" key="2">
    <source>
        <dbReference type="ARBA" id="ARBA00023163"/>
    </source>
</evidence>
<dbReference type="PROSITE" id="PS50921">
    <property type="entry name" value="ANTAR"/>
    <property type="match status" value="1"/>
</dbReference>
<protein>
    <recommendedName>
        <fullName evidence="3">ANTAR domain-containing protein</fullName>
    </recommendedName>
</protein>
<organism evidence="4 5">
    <name type="scientific">Amycolatopsis lurida NRRL 2430</name>
    <dbReference type="NCBI Taxonomy" id="1460371"/>
    <lineage>
        <taxon>Bacteria</taxon>
        <taxon>Bacillati</taxon>
        <taxon>Actinomycetota</taxon>
        <taxon>Actinomycetes</taxon>
        <taxon>Pseudonocardiales</taxon>
        <taxon>Pseudonocardiaceae</taxon>
        <taxon>Amycolatopsis</taxon>
    </lineage>
</organism>
<dbReference type="EMBL" id="JFBM01000054">
    <property type="protein sequence ID" value="KFU75833.1"/>
    <property type="molecule type" value="Genomic_DNA"/>
</dbReference>
<name>A0A2P2FGH8_AMYLU</name>
<dbReference type="GO" id="GO:0003723">
    <property type="term" value="F:RNA binding"/>
    <property type="evidence" value="ECO:0007669"/>
    <property type="project" value="InterPro"/>
</dbReference>
<dbReference type="Pfam" id="PF13185">
    <property type="entry name" value="GAF_2"/>
    <property type="match status" value="1"/>
</dbReference>
<keyword evidence="5" id="KW-1185">Reference proteome</keyword>
<dbReference type="Pfam" id="PF03861">
    <property type="entry name" value="ANTAR"/>
    <property type="match status" value="1"/>
</dbReference>
<dbReference type="SUPFAM" id="SSF55781">
    <property type="entry name" value="GAF domain-like"/>
    <property type="match status" value="1"/>
</dbReference>
<evidence type="ECO:0000256" key="1">
    <source>
        <dbReference type="ARBA" id="ARBA00023015"/>
    </source>
</evidence>
<dbReference type="Gene3D" id="1.10.10.10">
    <property type="entry name" value="Winged helix-like DNA-binding domain superfamily/Winged helix DNA-binding domain"/>
    <property type="match status" value="1"/>
</dbReference>
<dbReference type="Gene3D" id="3.30.450.40">
    <property type="match status" value="1"/>
</dbReference>
<reference evidence="4 5" key="1">
    <citation type="journal article" date="2014" name="Genome Announc.">
        <title>Draft Genome Sequence of Amycolatopsis lurida NRRL 2430, Producer of the Glycopeptide Family Antibiotic Ristocetin.</title>
        <authorList>
            <person name="Kwun M.J."/>
            <person name="Hong H.J."/>
        </authorList>
    </citation>
    <scope>NUCLEOTIDE SEQUENCE [LARGE SCALE GENOMIC DNA]</scope>
    <source>
        <strain evidence="4 5">NRRL 2430</strain>
    </source>
</reference>
<dbReference type="RefSeq" id="WP_034323220.1">
    <property type="nucleotide sequence ID" value="NZ_JFBM01000054.1"/>
</dbReference>
<dbReference type="InterPro" id="IPR036388">
    <property type="entry name" value="WH-like_DNA-bd_sf"/>
</dbReference>
<dbReference type="PIRSF" id="PIRSF036625">
    <property type="entry name" value="GAF_ANTAR"/>
    <property type="match status" value="1"/>
</dbReference>
<evidence type="ECO:0000259" key="3">
    <source>
        <dbReference type="PROSITE" id="PS50921"/>
    </source>
</evidence>
<keyword evidence="1" id="KW-0805">Transcription regulation</keyword>
<sequence length="228" mass="23418">MTDRLLALLGDADSGLELVRRICELCVTELAVSGAGMSVMTGSLTDGTQNLVHSTGGVGKHLEDLQLTVGEGPSVDAFVSGGAVLVPDLDAEHGRWPAYAPGAAGLGVAAVFSFPLQVGAARLGVLDLYRTTAGSLSAPRLSGALTLAEAGTVALLDDADAAQGARLLGQGESHSVVHQATGIVTVQLGVSLQEAFIRIRAYAYAHHLSLNEVGGRIVRRELVLETGE</sequence>
<accession>A0A2P2FGH8</accession>
<evidence type="ECO:0000313" key="4">
    <source>
        <dbReference type="EMBL" id="KFU75833.1"/>
    </source>
</evidence>